<evidence type="ECO:0000256" key="7">
    <source>
        <dbReference type="SAM" id="Phobius"/>
    </source>
</evidence>
<keyword evidence="6 7" id="KW-0472">Membrane</keyword>
<feature type="transmembrane region" description="Helical" evidence="7">
    <location>
        <begin position="260"/>
        <end position="277"/>
    </location>
</feature>
<dbReference type="Proteomes" id="UP000095008">
    <property type="component" value="Unassembled WGS sequence"/>
</dbReference>
<accession>A0A1C2HXU8</accession>
<feature type="transmembrane region" description="Helical" evidence="7">
    <location>
        <begin position="188"/>
        <end position="213"/>
    </location>
</feature>
<dbReference type="RefSeq" id="WP_065974925.1">
    <property type="nucleotide sequence ID" value="NZ_LWRY01000259.1"/>
</dbReference>
<sequence>MDLLSIGRIAGTLTTWWWLLLSLAFFLYIATDGTDLGSGIFALFSKDEEERGAIMASMAGMWDGNESWLVVAGGVLFGAFPLVYGSAFNYLMIPLMLALWGIIARAVAFEFHIHAKKSKRFWGWAFAVGSLFPTFFAGVALGATLQGFPMKSGLAMQGALTAHGVAMQDYTTPIMHFSGGILDFLTPFSIWTGVGAVIAASLAGGLYLCARFIPGDPIHERARKWTNVVSLLALAAIVITLVWSYALFPWAAAKWTGSDWWIWLIWFIIVLIFAFKSSTNHSVRKDFSAMMWGIGVVALLWAAMWATIFPYVVPDTWTIVQAANPADSIAVFTLFMTGFFPIMIMYNWYQIWVFRGRFSKKMAYGAH</sequence>
<dbReference type="OrthoDB" id="9776710at2"/>
<dbReference type="PANTHER" id="PTHR43141">
    <property type="entry name" value="CYTOCHROME BD2 SUBUNIT II"/>
    <property type="match status" value="1"/>
</dbReference>
<gene>
    <name evidence="8" type="ORF">A6M23_17690</name>
</gene>
<evidence type="ECO:0000313" key="9">
    <source>
        <dbReference type="Proteomes" id="UP000095008"/>
    </source>
</evidence>
<dbReference type="NCBIfam" id="TIGR00203">
    <property type="entry name" value="cydB"/>
    <property type="match status" value="1"/>
</dbReference>
<dbReference type="EMBL" id="LWRY01000259">
    <property type="protein sequence ID" value="OCX68581.1"/>
    <property type="molecule type" value="Genomic_DNA"/>
</dbReference>
<evidence type="ECO:0000256" key="4">
    <source>
        <dbReference type="ARBA" id="ARBA00022692"/>
    </source>
</evidence>
<protein>
    <submittedName>
        <fullName evidence="8">Cytochrome D ubiquinol oxidase subunit II</fullName>
    </submittedName>
</protein>
<dbReference type="InterPro" id="IPR003317">
    <property type="entry name" value="Cyt-d_oxidase_su2"/>
</dbReference>
<evidence type="ECO:0000256" key="3">
    <source>
        <dbReference type="ARBA" id="ARBA00022475"/>
    </source>
</evidence>
<comment type="similarity">
    <text evidence="2">Belongs to the cytochrome ubiquinol oxidase subunit 2 family.</text>
</comment>
<organism evidence="8 9">
    <name type="scientific">Acidithiobacillus thiooxidans</name>
    <name type="common">Thiobacillus thiooxidans</name>
    <dbReference type="NCBI Taxonomy" id="930"/>
    <lineage>
        <taxon>Bacteria</taxon>
        <taxon>Pseudomonadati</taxon>
        <taxon>Pseudomonadota</taxon>
        <taxon>Acidithiobacillia</taxon>
        <taxon>Acidithiobacillales</taxon>
        <taxon>Acidithiobacillaceae</taxon>
        <taxon>Acidithiobacillus</taxon>
    </lineage>
</organism>
<dbReference type="GO" id="GO:0005886">
    <property type="term" value="C:plasma membrane"/>
    <property type="evidence" value="ECO:0007669"/>
    <property type="project" value="UniProtKB-SubCell"/>
</dbReference>
<dbReference type="AlphaFoldDB" id="A0A1C2HXU8"/>
<keyword evidence="4 7" id="KW-0812">Transmembrane</keyword>
<dbReference type="PANTHER" id="PTHR43141:SF4">
    <property type="entry name" value="CYTOCHROME BD2 SUBUNIT II"/>
    <property type="match status" value="1"/>
</dbReference>
<evidence type="ECO:0000256" key="1">
    <source>
        <dbReference type="ARBA" id="ARBA00004651"/>
    </source>
</evidence>
<feature type="transmembrane region" description="Helical" evidence="7">
    <location>
        <begin position="329"/>
        <end position="349"/>
    </location>
</feature>
<dbReference type="Pfam" id="PF02322">
    <property type="entry name" value="Cyt_bd_oxida_II"/>
    <property type="match status" value="1"/>
</dbReference>
<dbReference type="GO" id="GO:0009055">
    <property type="term" value="F:electron transfer activity"/>
    <property type="evidence" value="ECO:0007669"/>
    <property type="project" value="TreeGrafter"/>
</dbReference>
<dbReference type="GO" id="GO:0019646">
    <property type="term" value="P:aerobic electron transport chain"/>
    <property type="evidence" value="ECO:0007669"/>
    <property type="project" value="TreeGrafter"/>
</dbReference>
<keyword evidence="3" id="KW-1003">Cell membrane</keyword>
<name>A0A1C2HXU8_ACITH</name>
<evidence type="ECO:0000256" key="6">
    <source>
        <dbReference type="ARBA" id="ARBA00023136"/>
    </source>
</evidence>
<dbReference type="GO" id="GO:0070069">
    <property type="term" value="C:cytochrome complex"/>
    <property type="evidence" value="ECO:0007669"/>
    <property type="project" value="TreeGrafter"/>
</dbReference>
<evidence type="ECO:0000256" key="5">
    <source>
        <dbReference type="ARBA" id="ARBA00022989"/>
    </source>
</evidence>
<evidence type="ECO:0000313" key="8">
    <source>
        <dbReference type="EMBL" id="OCX68581.1"/>
    </source>
</evidence>
<evidence type="ECO:0000256" key="2">
    <source>
        <dbReference type="ARBA" id="ARBA00007543"/>
    </source>
</evidence>
<feature type="transmembrane region" description="Helical" evidence="7">
    <location>
        <begin position="90"/>
        <end position="109"/>
    </location>
</feature>
<feature type="transmembrane region" description="Helical" evidence="7">
    <location>
        <begin position="225"/>
        <end position="248"/>
    </location>
</feature>
<comment type="caution">
    <text evidence="8">The sequence shown here is derived from an EMBL/GenBank/DDBJ whole genome shotgun (WGS) entry which is preliminary data.</text>
</comment>
<keyword evidence="5 7" id="KW-1133">Transmembrane helix</keyword>
<reference evidence="8" key="1">
    <citation type="journal article" date="2016" name="Int. J. Mol. Sci.">
        <title>Comparative genomics of the extreme acidophile Acidithiobacillus thiooxidans reveals intraspecific divergence and niche adaptation.</title>
        <authorList>
            <person name="Zhang X."/>
            <person name="Feng X."/>
            <person name="Tao J."/>
            <person name="Ma L."/>
            <person name="Xiao Y."/>
            <person name="Liang Y."/>
            <person name="Liu X."/>
            <person name="Yin H."/>
        </authorList>
    </citation>
    <scope>NUCLEOTIDE SEQUENCE [LARGE SCALE GENOMIC DNA]</scope>
    <source>
        <strain evidence="8">DXS-W</strain>
    </source>
</reference>
<feature type="transmembrane region" description="Helical" evidence="7">
    <location>
        <begin position="16"/>
        <end position="44"/>
    </location>
</feature>
<feature type="transmembrane region" description="Helical" evidence="7">
    <location>
        <begin position="121"/>
        <end position="145"/>
    </location>
</feature>
<feature type="transmembrane region" description="Helical" evidence="7">
    <location>
        <begin position="289"/>
        <end position="309"/>
    </location>
</feature>
<dbReference type="GO" id="GO:0016682">
    <property type="term" value="F:oxidoreductase activity, acting on diphenols and related substances as donors, oxygen as acceptor"/>
    <property type="evidence" value="ECO:0007669"/>
    <property type="project" value="TreeGrafter"/>
</dbReference>
<comment type="subcellular location">
    <subcellularLocation>
        <location evidence="1">Cell membrane</location>
        <topology evidence="1">Multi-pass membrane protein</topology>
    </subcellularLocation>
</comment>
<proteinExistence type="inferred from homology"/>
<keyword evidence="9" id="KW-1185">Reference proteome</keyword>